<name>A0AA36ECI8_LACSI</name>
<keyword evidence="2" id="KW-1185">Reference proteome</keyword>
<dbReference type="Proteomes" id="UP001177003">
    <property type="component" value="Chromosome 6"/>
</dbReference>
<protein>
    <submittedName>
        <fullName evidence="1">Uncharacterized protein</fullName>
    </submittedName>
</protein>
<evidence type="ECO:0000313" key="1">
    <source>
        <dbReference type="EMBL" id="CAI9290472.1"/>
    </source>
</evidence>
<dbReference type="AlphaFoldDB" id="A0AA36ECI8"/>
<proteinExistence type="predicted"/>
<dbReference type="EMBL" id="OX465082">
    <property type="protein sequence ID" value="CAI9290472.1"/>
    <property type="molecule type" value="Genomic_DNA"/>
</dbReference>
<evidence type="ECO:0000313" key="2">
    <source>
        <dbReference type="Proteomes" id="UP001177003"/>
    </source>
</evidence>
<reference evidence="1" key="1">
    <citation type="submission" date="2023-04" db="EMBL/GenBank/DDBJ databases">
        <authorList>
            <person name="Vijverberg K."/>
            <person name="Xiong W."/>
            <person name="Schranz E."/>
        </authorList>
    </citation>
    <scope>NUCLEOTIDE SEQUENCE</scope>
</reference>
<accession>A0AA36ECI8</accession>
<sequence>MKFRFHVVLGKKEEEIWSLVKIVRVLGITKDVLFEGMLQNYRYHAVQANNSVDLTKLQLKNKEDFSNAFAHMKVFIDGYYRALALTNVELAMSLDKEITVPQTMLLSTGNNTKVLYQACDVERYTSLHYTNLMVRMNSYAKNNDKEKAEIWKIIKMVW</sequence>
<gene>
    <name evidence="1" type="ORF">LSALG_LOCUS29663</name>
</gene>
<organism evidence="1 2">
    <name type="scientific">Lactuca saligna</name>
    <name type="common">Willowleaf lettuce</name>
    <dbReference type="NCBI Taxonomy" id="75948"/>
    <lineage>
        <taxon>Eukaryota</taxon>
        <taxon>Viridiplantae</taxon>
        <taxon>Streptophyta</taxon>
        <taxon>Embryophyta</taxon>
        <taxon>Tracheophyta</taxon>
        <taxon>Spermatophyta</taxon>
        <taxon>Magnoliopsida</taxon>
        <taxon>eudicotyledons</taxon>
        <taxon>Gunneridae</taxon>
        <taxon>Pentapetalae</taxon>
        <taxon>asterids</taxon>
        <taxon>campanulids</taxon>
        <taxon>Asterales</taxon>
        <taxon>Asteraceae</taxon>
        <taxon>Cichorioideae</taxon>
        <taxon>Cichorieae</taxon>
        <taxon>Lactucinae</taxon>
        <taxon>Lactuca</taxon>
    </lineage>
</organism>